<organism evidence="2 3">
    <name type="scientific">Lactarius akahatsu</name>
    <dbReference type="NCBI Taxonomy" id="416441"/>
    <lineage>
        <taxon>Eukaryota</taxon>
        <taxon>Fungi</taxon>
        <taxon>Dikarya</taxon>
        <taxon>Basidiomycota</taxon>
        <taxon>Agaricomycotina</taxon>
        <taxon>Agaricomycetes</taxon>
        <taxon>Russulales</taxon>
        <taxon>Russulaceae</taxon>
        <taxon>Lactarius</taxon>
    </lineage>
</organism>
<comment type="caution">
    <text evidence="2">The sequence shown here is derived from an EMBL/GenBank/DDBJ whole genome shotgun (WGS) entry which is preliminary data.</text>
</comment>
<name>A0AAD4LC83_9AGAM</name>
<gene>
    <name evidence="2" type="ORF">EDB92DRAFT_1948085</name>
</gene>
<dbReference type="EMBL" id="JAKELL010000042">
    <property type="protein sequence ID" value="KAH8988418.1"/>
    <property type="molecule type" value="Genomic_DNA"/>
</dbReference>
<feature type="region of interest" description="Disordered" evidence="1">
    <location>
        <begin position="1"/>
        <end position="22"/>
    </location>
</feature>
<keyword evidence="3" id="KW-1185">Reference proteome</keyword>
<evidence type="ECO:0000313" key="2">
    <source>
        <dbReference type="EMBL" id="KAH8988418.1"/>
    </source>
</evidence>
<feature type="region of interest" description="Disordered" evidence="1">
    <location>
        <begin position="120"/>
        <end position="142"/>
    </location>
</feature>
<accession>A0AAD4LC83</accession>
<dbReference type="Proteomes" id="UP001201163">
    <property type="component" value="Unassembled WGS sequence"/>
</dbReference>
<evidence type="ECO:0000313" key="3">
    <source>
        <dbReference type="Proteomes" id="UP001201163"/>
    </source>
</evidence>
<reference evidence="2" key="1">
    <citation type="submission" date="2022-01" db="EMBL/GenBank/DDBJ databases">
        <title>Comparative genomics reveals a dynamic genome evolution in the ectomycorrhizal milk-cap (Lactarius) mushrooms.</title>
        <authorList>
            <consortium name="DOE Joint Genome Institute"/>
            <person name="Lebreton A."/>
            <person name="Tang N."/>
            <person name="Kuo A."/>
            <person name="LaButti K."/>
            <person name="Drula E."/>
            <person name="Barry K."/>
            <person name="Clum A."/>
            <person name="Lipzen A."/>
            <person name="Mousain D."/>
            <person name="Ng V."/>
            <person name="Wang R."/>
            <person name="Wang X."/>
            <person name="Dai Y."/>
            <person name="Henrissat B."/>
            <person name="Grigoriev I.V."/>
            <person name="Guerin-Laguette A."/>
            <person name="Yu F."/>
            <person name="Martin F.M."/>
        </authorList>
    </citation>
    <scope>NUCLEOTIDE SEQUENCE</scope>
    <source>
        <strain evidence="2">QP</strain>
    </source>
</reference>
<protein>
    <submittedName>
        <fullName evidence="2">Uncharacterized protein</fullName>
    </submittedName>
</protein>
<proteinExistence type="predicted"/>
<dbReference type="AlphaFoldDB" id="A0AAD4LC83"/>
<feature type="compositionally biased region" description="Low complexity" evidence="1">
    <location>
        <begin position="132"/>
        <end position="142"/>
    </location>
</feature>
<evidence type="ECO:0000256" key="1">
    <source>
        <dbReference type="SAM" id="MobiDB-lite"/>
    </source>
</evidence>
<sequence>MSLPVRVNQEPDLRSPASSTETFTDTNVNGLLHLATDGSSSARPGPPLASWAGELSASFAIIAEQLQNASRTISTHAPPISSVAGGPADHLVARLDAIELAQERLAVELAALRSLHAGKSRAPAPNEQFLPDAASSASSGTSTASSLADLERRLADALVVQKLEQDRLYARLHNSRATVSKMSIMALPTASGKPPPNHPNTKGEFEHLTKERYEALLKAYDQPIQGDTAAKREALRVFLGLPAA</sequence>